<dbReference type="InParanoid" id="G2QKJ0"/>
<dbReference type="OrthoDB" id="4187847at2759"/>
<dbReference type="eggNOG" id="ENOG502QSWP">
    <property type="taxonomic scope" value="Eukaryota"/>
</dbReference>
<accession>G2QKJ0</accession>
<dbReference type="EMBL" id="CP003006">
    <property type="protein sequence ID" value="AEO60096.1"/>
    <property type="molecule type" value="Genomic_DNA"/>
</dbReference>
<dbReference type="Pfam" id="PF03663">
    <property type="entry name" value="Glyco_hydro_76"/>
    <property type="match status" value="1"/>
</dbReference>
<keyword evidence="15" id="KW-1185">Reference proteome</keyword>
<evidence type="ECO:0000256" key="6">
    <source>
        <dbReference type="ARBA" id="ARBA00022801"/>
    </source>
</evidence>
<keyword evidence="12" id="KW-1133">Transmembrane helix</keyword>
<evidence type="ECO:0000256" key="11">
    <source>
        <dbReference type="SAM" id="MobiDB-lite"/>
    </source>
</evidence>
<dbReference type="GO" id="GO:0016052">
    <property type="term" value="P:carbohydrate catabolic process"/>
    <property type="evidence" value="ECO:0007669"/>
    <property type="project" value="InterPro"/>
</dbReference>
<dbReference type="GO" id="GO:0008496">
    <property type="term" value="F:mannan endo-1,6-alpha-mannosidase activity"/>
    <property type="evidence" value="ECO:0007669"/>
    <property type="project" value="UniProtKB-UniRule"/>
</dbReference>
<reference evidence="14 15" key="1">
    <citation type="journal article" date="2011" name="Nat. Biotechnol.">
        <title>Comparative genomic analysis of the thermophilic biomass-degrading fungi Myceliophthora thermophila and Thielavia terrestris.</title>
        <authorList>
            <person name="Berka R.M."/>
            <person name="Grigoriev I.V."/>
            <person name="Otillar R."/>
            <person name="Salamov A."/>
            <person name="Grimwood J."/>
            <person name="Reid I."/>
            <person name="Ishmael N."/>
            <person name="John T."/>
            <person name="Darmond C."/>
            <person name="Moisan M.-C."/>
            <person name="Henrissat B."/>
            <person name="Coutinho P.M."/>
            <person name="Lombard V."/>
            <person name="Natvig D.O."/>
            <person name="Lindquist E."/>
            <person name="Schmutz J."/>
            <person name="Lucas S."/>
            <person name="Harris P."/>
            <person name="Powlowski J."/>
            <person name="Bellemare A."/>
            <person name="Taylor D."/>
            <person name="Butler G."/>
            <person name="de Vries R.P."/>
            <person name="Allijn I.E."/>
            <person name="van den Brink J."/>
            <person name="Ushinsky S."/>
            <person name="Storms R."/>
            <person name="Powell A.J."/>
            <person name="Paulsen I.T."/>
            <person name="Elbourne L.D.H."/>
            <person name="Baker S.E."/>
            <person name="Magnuson J."/>
            <person name="LaBoissiere S."/>
            <person name="Clutterbuck A.J."/>
            <person name="Martinez D."/>
            <person name="Wogulis M."/>
            <person name="de Leon A.L."/>
            <person name="Rey M.W."/>
            <person name="Tsang A."/>
        </authorList>
    </citation>
    <scope>NUCLEOTIDE SEQUENCE [LARGE SCALE GENOMIC DNA]</scope>
    <source>
        <strain evidence="15">ATCC 42464 / BCRC 31852 / DSM 1799</strain>
    </source>
</reference>
<evidence type="ECO:0000313" key="14">
    <source>
        <dbReference type="EMBL" id="AEO60096.1"/>
    </source>
</evidence>
<dbReference type="InterPro" id="IPR005198">
    <property type="entry name" value="Glyco_hydro_76"/>
</dbReference>
<feature type="signal peptide" evidence="13">
    <location>
        <begin position="1"/>
        <end position="21"/>
    </location>
</feature>
<proteinExistence type="inferred from homology"/>
<evidence type="ECO:0000256" key="9">
    <source>
        <dbReference type="ARBA" id="ARBA00023295"/>
    </source>
</evidence>
<evidence type="ECO:0000256" key="12">
    <source>
        <dbReference type="SAM" id="Phobius"/>
    </source>
</evidence>
<dbReference type="RefSeq" id="XP_003665341.1">
    <property type="nucleotide sequence ID" value="XM_003665293.1"/>
</dbReference>
<dbReference type="Gene3D" id="1.50.10.20">
    <property type="match status" value="1"/>
</dbReference>
<dbReference type="OMA" id="NWIRDVG"/>
<keyword evidence="5 13" id="KW-0732">Signal</keyword>
<evidence type="ECO:0000256" key="13">
    <source>
        <dbReference type="SAM" id="SignalP"/>
    </source>
</evidence>
<evidence type="ECO:0000313" key="15">
    <source>
        <dbReference type="Proteomes" id="UP000007322"/>
    </source>
</evidence>
<feature type="chain" id="PRO_5003436484" description="Mannan endo-1,6-alpha-mannosidase" evidence="13">
    <location>
        <begin position="22"/>
        <end position="470"/>
    </location>
</feature>
<evidence type="ECO:0000256" key="5">
    <source>
        <dbReference type="ARBA" id="ARBA00022729"/>
    </source>
</evidence>
<dbReference type="InterPro" id="IPR014480">
    <property type="entry name" value="Mannan-1_6-alpha_mannosidase"/>
</dbReference>
<evidence type="ECO:0000256" key="7">
    <source>
        <dbReference type="ARBA" id="ARBA00023136"/>
    </source>
</evidence>
<feature type="region of interest" description="Disordered" evidence="11">
    <location>
        <begin position="408"/>
        <end position="431"/>
    </location>
</feature>
<name>G2QKJ0_THET4</name>
<dbReference type="GO" id="GO:0012505">
    <property type="term" value="C:endomembrane system"/>
    <property type="evidence" value="ECO:0007669"/>
    <property type="project" value="UniProtKB-SubCell"/>
</dbReference>
<evidence type="ECO:0000256" key="1">
    <source>
        <dbReference type="ARBA" id="ARBA00001452"/>
    </source>
</evidence>
<dbReference type="PANTHER" id="PTHR12145">
    <property type="entry name" value="MANNAN ENDO-1,6-ALPHA-MANNOSIDASE DCW1"/>
    <property type="match status" value="1"/>
</dbReference>
<dbReference type="EC" id="3.2.1.101" evidence="4 10"/>
<dbReference type="STRING" id="573729.G2QKJ0"/>
<feature type="compositionally biased region" description="Polar residues" evidence="11">
    <location>
        <begin position="410"/>
        <end position="421"/>
    </location>
</feature>
<keyword evidence="8" id="KW-0325">Glycoprotein</keyword>
<sequence>MAPTTTVLLGALLLASSSVNAQQAKLQVNLNSAESIKSAAKIVAKNLYSYYHGNEPGQTPGILPGPPPGGPYYWWQAGAMWGTYIDYWFYTGDDTYNAETTRSLLFQAEPPANAYMPKNWTASLGNDDQGFWGMAAMLAAEVNFPNPPKDQPQWLALAQAVFNTQAPRWETEYCAGGLRWQVVSTNGGYDYKNTIANAVFMNIAARLARYTNNDTYALWATKAWDWIEAMGYVTDKYDVLDGAHIGHNCTDLNPVQFSANAAMLIHATAVMYNYTTGETRAKWRRHVAGLLNHTIDHFFPEGIMVERACELEDRVQCNTDQHSFKGYMHRALATVAVLAPFTYETITKTLRSSTEGCVSSCLADGTCGFRWNTGEYDGDTAAGPAGQEMSALAALSTMLLEQEKVLKGPLTNTTGGTSQGDPNAGQKFEGVSPPREITAGDRAGAGILTAVVLASFLGSLVWMGMGWSEK</sequence>
<evidence type="ECO:0000256" key="4">
    <source>
        <dbReference type="ARBA" id="ARBA00012350"/>
    </source>
</evidence>
<gene>
    <name evidence="14" type="ORF">MYCTH_103334</name>
</gene>
<keyword evidence="6 10" id="KW-0378">Hydrolase</keyword>
<dbReference type="GeneID" id="11511101"/>
<evidence type="ECO:0000256" key="10">
    <source>
        <dbReference type="PIRNR" id="PIRNR016302"/>
    </source>
</evidence>
<dbReference type="VEuPathDB" id="FungiDB:MYCTH_103334"/>
<keyword evidence="9 10" id="KW-0326">Glycosidase</keyword>
<evidence type="ECO:0000256" key="8">
    <source>
        <dbReference type="ARBA" id="ARBA00023180"/>
    </source>
</evidence>
<evidence type="ECO:0000256" key="2">
    <source>
        <dbReference type="ARBA" id="ARBA00004308"/>
    </source>
</evidence>
<dbReference type="PANTHER" id="PTHR12145:SF36">
    <property type="entry name" value="MANNAN ENDO-1,6-ALPHA-MANNOSIDASE DCW1"/>
    <property type="match status" value="1"/>
</dbReference>
<keyword evidence="12" id="KW-0812">Transmembrane</keyword>
<dbReference type="HOGENOM" id="CLU_025694_1_2_1"/>
<dbReference type="Proteomes" id="UP000007322">
    <property type="component" value="Chromosome 5"/>
</dbReference>
<comment type="catalytic activity">
    <reaction evidence="1 10">
        <text>Random hydrolysis of (1-&gt;6)-alpha-D-mannosidic linkages in unbranched (1-&gt;6)-mannans.</text>
        <dbReference type="EC" id="3.2.1.101"/>
    </reaction>
</comment>
<keyword evidence="7 12" id="KW-0472">Membrane</keyword>
<dbReference type="GO" id="GO:0009272">
    <property type="term" value="P:fungal-type cell wall biogenesis"/>
    <property type="evidence" value="ECO:0007669"/>
    <property type="project" value="TreeGrafter"/>
</dbReference>
<comment type="similarity">
    <text evidence="3 10">Belongs to the glycosyl hydrolase 76 family.</text>
</comment>
<evidence type="ECO:0000256" key="3">
    <source>
        <dbReference type="ARBA" id="ARBA00009699"/>
    </source>
</evidence>
<dbReference type="PIRSF" id="PIRSF016302">
    <property type="entry name" value="Man_a_manosd"/>
    <property type="match status" value="1"/>
</dbReference>
<dbReference type="SUPFAM" id="SSF48208">
    <property type="entry name" value="Six-hairpin glycosidases"/>
    <property type="match status" value="1"/>
</dbReference>
<dbReference type="AlphaFoldDB" id="G2QKJ0"/>
<feature type="transmembrane region" description="Helical" evidence="12">
    <location>
        <begin position="443"/>
        <end position="465"/>
    </location>
</feature>
<protein>
    <recommendedName>
        <fullName evidence="4 10">Mannan endo-1,6-alpha-mannosidase</fullName>
        <ecNumber evidence="4 10">3.2.1.101</ecNumber>
    </recommendedName>
</protein>
<dbReference type="KEGG" id="mtm:MYCTH_103334"/>
<comment type="subcellular location">
    <subcellularLocation>
        <location evidence="2">Endomembrane system</location>
    </subcellularLocation>
</comment>
<dbReference type="FunFam" id="1.50.10.20:FF:000006">
    <property type="entry name" value="Mannan endo-1,6-alpha-mannosidase"/>
    <property type="match status" value="1"/>
</dbReference>
<dbReference type="InterPro" id="IPR008928">
    <property type="entry name" value="6-hairpin_glycosidase_sf"/>
</dbReference>
<organism evidence="14 15">
    <name type="scientific">Thermothelomyces thermophilus (strain ATCC 42464 / BCRC 31852 / DSM 1799)</name>
    <name type="common">Sporotrichum thermophile</name>
    <dbReference type="NCBI Taxonomy" id="573729"/>
    <lineage>
        <taxon>Eukaryota</taxon>
        <taxon>Fungi</taxon>
        <taxon>Dikarya</taxon>
        <taxon>Ascomycota</taxon>
        <taxon>Pezizomycotina</taxon>
        <taxon>Sordariomycetes</taxon>
        <taxon>Sordariomycetidae</taxon>
        <taxon>Sordariales</taxon>
        <taxon>Chaetomiaceae</taxon>
        <taxon>Thermothelomyces</taxon>
    </lineage>
</organism>